<dbReference type="PANTHER" id="PTHR23172:SF69">
    <property type="entry name" value="CHAPERONE DNAJ-DOMAIN SUPERFAMILY PROTEIN"/>
    <property type="match status" value="1"/>
</dbReference>
<accession>A0AAD4J309</accession>
<gene>
    <name evidence="2" type="ORF">C2S53_001687</name>
</gene>
<feature type="region of interest" description="Disordered" evidence="1">
    <location>
        <begin position="1"/>
        <end position="38"/>
    </location>
</feature>
<dbReference type="GO" id="GO:0072318">
    <property type="term" value="P:clathrin coat disassembly"/>
    <property type="evidence" value="ECO:0007669"/>
    <property type="project" value="TreeGrafter"/>
</dbReference>
<sequence>MPFSSRSRSRSKTNSSSALSSEELSPLRRPAISDDGYDDVSSLASKLRPINVKNRWTISARFGHEDHQKKEKLASFPDIKPTLDSENEFVDKLWGCPFQFSRRNAIAESVINLEQMNLRVSENDVQFNSPSSAVSSDRNIETCEIIDDEMEQDYNVDEDEDEDELMSSYVIELDSCNRETTIESNDVDEAIAWAKEKFQKYCSQEKPTQEVLNGHHLSSKGPTPTVVLDEMSILDEKIRLWLIGKEADVRLLLSSLHHILWPNSGWIAIPLMNLIESSQVKKAYQKAVLCLHPDKLQQRGATLVQKHIAKKAFAALQDAWTAFISLDVSCR</sequence>
<organism evidence="2 3">
    <name type="scientific">Perilla frutescens var. hirtella</name>
    <name type="common">Perilla citriodora</name>
    <name type="synonym">Perilla setoyensis</name>
    <dbReference type="NCBI Taxonomy" id="608512"/>
    <lineage>
        <taxon>Eukaryota</taxon>
        <taxon>Viridiplantae</taxon>
        <taxon>Streptophyta</taxon>
        <taxon>Embryophyta</taxon>
        <taxon>Tracheophyta</taxon>
        <taxon>Spermatophyta</taxon>
        <taxon>Magnoliopsida</taxon>
        <taxon>eudicotyledons</taxon>
        <taxon>Gunneridae</taxon>
        <taxon>Pentapetalae</taxon>
        <taxon>asterids</taxon>
        <taxon>lamiids</taxon>
        <taxon>Lamiales</taxon>
        <taxon>Lamiaceae</taxon>
        <taxon>Nepetoideae</taxon>
        <taxon>Elsholtzieae</taxon>
        <taxon>Perilla</taxon>
    </lineage>
</organism>
<dbReference type="EMBL" id="SDAM02000167">
    <property type="protein sequence ID" value="KAH6826250.1"/>
    <property type="molecule type" value="Genomic_DNA"/>
</dbReference>
<keyword evidence="3" id="KW-1185">Reference proteome</keyword>
<reference evidence="2 3" key="1">
    <citation type="journal article" date="2021" name="Nat. Commun.">
        <title>Incipient diploidization of the medicinal plant Perilla within 10,000 years.</title>
        <authorList>
            <person name="Zhang Y."/>
            <person name="Shen Q."/>
            <person name="Leng L."/>
            <person name="Zhang D."/>
            <person name="Chen S."/>
            <person name="Shi Y."/>
            <person name="Ning Z."/>
            <person name="Chen S."/>
        </authorList>
    </citation>
    <scope>NUCLEOTIDE SEQUENCE [LARGE SCALE GENOMIC DNA]</scope>
    <source>
        <strain evidence="3">cv. PC099</strain>
    </source>
</reference>
<evidence type="ECO:0000313" key="3">
    <source>
        <dbReference type="Proteomes" id="UP001190926"/>
    </source>
</evidence>
<dbReference type="GO" id="GO:0030276">
    <property type="term" value="F:clathrin binding"/>
    <property type="evidence" value="ECO:0007669"/>
    <property type="project" value="TreeGrafter"/>
</dbReference>
<dbReference type="GO" id="GO:0005737">
    <property type="term" value="C:cytoplasm"/>
    <property type="evidence" value="ECO:0007669"/>
    <property type="project" value="TreeGrafter"/>
</dbReference>
<comment type="caution">
    <text evidence="2">The sequence shown here is derived from an EMBL/GenBank/DDBJ whole genome shotgun (WGS) entry which is preliminary data.</text>
</comment>
<evidence type="ECO:0000313" key="2">
    <source>
        <dbReference type="EMBL" id="KAH6826250.1"/>
    </source>
</evidence>
<dbReference type="CDD" id="cd06257">
    <property type="entry name" value="DnaJ"/>
    <property type="match status" value="1"/>
</dbReference>
<feature type="compositionally biased region" description="Low complexity" evidence="1">
    <location>
        <begin position="1"/>
        <end position="29"/>
    </location>
</feature>
<protein>
    <submittedName>
        <fullName evidence="2">Uncharacterized protein</fullName>
    </submittedName>
</protein>
<dbReference type="Gene3D" id="1.10.287.110">
    <property type="entry name" value="DnaJ domain"/>
    <property type="match status" value="1"/>
</dbReference>
<dbReference type="FunFam" id="1.10.287.110:FF:000043">
    <property type="entry name" value="J-domain protein required for chloroplast accumulation response 1"/>
    <property type="match status" value="1"/>
</dbReference>
<dbReference type="Proteomes" id="UP001190926">
    <property type="component" value="Unassembled WGS sequence"/>
</dbReference>
<dbReference type="PANTHER" id="PTHR23172">
    <property type="entry name" value="AUXILIN/CYCLIN G-ASSOCIATED KINASE-RELATED"/>
    <property type="match status" value="1"/>
</dbReference>
<dbReference type="InterPro" id="IPR001623">
    <property type="entry name" value="DnaJ_domain"/>
</dbReference>
<evidence type="ECO:0000256" key="1">
    <source>
        <dbReference type="SAM" id="MobiDB-lite"/>
    </source>
</evidence>
<name>A0AAD4J309_PERFH</name>
<dbReference type="GO" id="GO:0072583">
    <property type="term" value="P:clathrin-dependent endocytosis"/>
    <property type="evidence" value="ECO:0007669"/>
    <property type="project" value="TreeGrafter"/>
</dbReference>
<dbReference type="AlphaFoldDB" id="A0AAD4J309"/>
<dbReference type="InterPro" id="IPR036869">
    <property type="entry name" value="J_dom_sf"/>
</dbReference>
<proteinExistence type="predicted"/>
<dbReference type="GO" id="GO:0031982">
    <property type="term" value="C:vesicle"/>
    <property type="evidence" value="ECO:0007669"/>
    <property type="project" value="TreeGrafter"/>
</dbReference>
<dbReference type="SUPFAM" id="SSF46565">
    <property type="entry name" value="Chaperone J-domain"/>
    <property type="match status" value="1"/>
</dbReference>